<feature type="transmembrane region" description="Helical" evidence="9">
    <location>
        <begin position="295"/>
        <end position="322"/>
    </location>
</feature>
<dbReference type="PANTHER" id="PTHR24286">
    <property type="entry name" value="CYTOCHROME P450 26"/>
    <property type="match status" value="1"/>
</dbReference>
<evidence type="ECO:0000256" key="9">
    <source>
        <dbReference type="SAM" id="Phobius"/>
    </source>
</evidence>
<keyword evidence="3 8" id="KW-0349">Heme</keyword>
<reference evidence="11" key="1">
    <citation type="submission" date="2017-03" db="EMBL/GenBank/DDBJ databases">
        <authorList>
            <person name="Sharma R."/>
            <person name="Thines M."/>
        </authorList>
    </citation>
    <scope>NUCLEOTIDE SEQUENCE [LARGE SCALE GENOMIC DNA]</scope>
</reference>
<dbReference type="GO" id="GO:0016125">
    <property type="term" value="P:sterol metabolic process"/>
    <property type="evidence" value="ECO:0007669"/>
    <property type="project" value="TreeGrafter"/>
</dbReference>
<evidence type="ECO:0000313" key="10">
    <source>
        <dbReference type="EMBL" id="SLM39059.1"/>
    </source>
</evidence>
<comment type="similarity">
    <text evidence="2">Belongs to the cytochrome P450 family.</text>
</comment>
<evidence type="ECO:0000256" key="8">
    <source>
        <dbReference type="PIRSR" id="PIRSR602403-1"/>
    </source>
</evidence>
<feature type="binding site" description="axial binding residue" evidence="8">
    <location>
        <position position="460"/>
    </location>
    <ligand>
        <name>heme</name>
        <dbReference type="ChEBI" id="CHEBI:30413"/>
    </ligand>
    <ligandPart>
        <name>Fe</name>
        <dbReference type="ChEBI" id="CHEBI:18248"/>
    </ligandPart>
</feature>
<comment type="cofactor">
    <cofactor evidence="1 8">
        <name>heme</name>
        <dbReference type="ChEBI" id="CHEBI:30413"/>
    </cofactor>
</comment>
<dbReference type="EMBL" id="FWEW01003236">
    <property type="protein sequence ID" value="SLM39059.1"/>
    <property type="molecule type" value="Genomic_DNA"/>
</dbReference>
<dbReference type="PANTHER" id="PTHR24286:SF24">
    <property type="entry name" value="LANOSTEROL 14-ALPHA DEMETHYLASE"/>
    <property type="match status" value="1"/>
</dbReference>
<proteinExistence type="inferred from homology"/>
<dbReference type="InterPro" id="IPR001128">
    <property type="entry name" value="Cyt_P450"/>
</dbReference>
<dbReference type="PRINTS" id="PR00465">
    <property type="entry name" value="EP450IV"/>
</dbReference>
<dbReference type="GO" id="GO:0005506">
    <property type="term" value="F:iron ion binding"/>
    <property type="evidence" value="ECO:0007669"/>
    <property type="project" value="InterPro"/>
</dbReference>
<accession>A0A1W5D829</accession>
<keyword evidence="9" id="KW-1133">Transmembrane helix</keyword>
<dbReference type="SUPFAM" id="SSF48264">
    <property type="entry name" value="Cytochrome P450"/>
    <property type="match status" value="1"/>
</dbReference>
<dbReference type="InterPro" id="IPR002403">
    <property type="entry name" value="Cyt_P450_E_grp-IV"/>
</dbReference>
<sequence length="524" mass="58967">MDFTSNTTSTNLLSGMDLNSHDFQLAGFIATCISFLAYLSYSPRVDKKSPAFTSDTVLFVGSWRFFTHKLMFWMNSMAKSKTGNFSFWLGKNHIVGVSGEAARKMYLDNRDLDLIKGITLIGHGPDFIPGRATVVHDIWKPTFPNGRSYSQRRLLDLQKSEQLAKRLPRVTTDARAAFEAMAKNPSGVTNPAKACYRIVVTQASRVVCTDEISDDPKLLESLLGYLPILQSTSSLHLLAFPWMSYVSISYWKRRYGRYGLSSTVTPIVNKRMKKGSPRVDDALQTLIDNGDSKDYIINFFISMLFIAGANAGVLSGAMLNIVAHHPDWQEKIYGEIKAAAKAHSTNKDAPLVEQLDSIPLEAWESSFPSIDLCYKEAIRMWVAFPMGRLNDTPNPIPIPGTDEVIPPGSFACYNTIDVHYNEELYPNPMKWDPERFREGREEFKKQTYGYMGWGQGRHPCVGMRWAKLQQNIILAYALAMFKWSGCDANGQPNPHFAQPTTALNELAPSLPQGLYCKYVPREKM</sequence>
<keyword evidence="6 8" id="KW-0408">Iron</keyword>
<dbReference type="InterPro" id="IPR036396">
    <property type="entry name" value="Cyt_P450_sf"/>
</dbReference>
<keyword evidence="11" id="KW-1185">Reference proteome</keyword>
<name>A0A1W5D829_9LECA</name>
<dbReference type="Proteomes" id="UP000192927">
    <property type="component" value="Unassembled WGS sequence"/>
</dbReference>
<organism evidence="10 11">
    <name type="scientific">Lasallia pustulata</name>
    <dbReference type="NCBI Taxonomy" id="136370"/>
    <lineage>
        <taxon>Eukaryota</taxon>
        <taxon>Fungi</taxon>
        <taxon>Dikarya</taxon>
        <taxon>Ascomycota</taxon>
        <taxon>Pezizomycotina</taxon>
        <taxon>Lecanoromycetes</taxon>
        <taxon>OSLEUM clade</taxon>
        <taxon>Umbilicariomycetidae</taxon>
        <taxon>Umbilicariales</taxon>
        <taxon>Umbilicariaceae</taxon>
        <taxon>Lasallia</taxon>
    </lineage>
</organism>
<dbReference type="AlphaFoldDB" id="A0A1W5D829"/>
<evidence type="ECO:0000256" key="6">
    <source>
        <dbReference type="ARBA" id="ARBA00023004"/>
    </source>
</evidence>
<dbReference type="GO" id="GO:0020037">
    <property type="term" value="F:heme binding"/>
    <property type="evidence" value="ECO:0007669"/>
    <property type="project" value="InterPro"/>
</dbReference>
<dbReference type="GO" id="GO:0016705">
    <property type="term" value="F:oxidoreductase activity, acting on paired donors, with incorporation or reduction of molecular oxygen"/>
    <property type="evidence" value="ECO:0007669"/>
    <property type="project" value="InterPro"/>
</dbReference>
<keyword evidence="5" id="KW-0560">Oxidoreductase</keyword>
<evidence type="ECO:0000256" key="5">
    <source>
        <dbReference type="ARBA" id="ARBA00023002"/>
    </source>
</evidence>
<dbReference type="Pfam" id="PF00067">
    <property type="entry name" value="p450"/>
    <property type="match status" value="1"/>
</dbReference>
<keyword evidence="4 8" id="KW-0479">Metal-binding</keyword>
<protein>
    <submittedName>
        <fullName evidence="10">Cytochrome p450</fullName>
    </submittedName>
</protein>
<dbReference type="GO" id="GO:0004497">
    <property type="term" value="F:monooxygenase activity"/>
    <property type="evidence" value="ECO:0007669"/>
    <property type="project" value="UniProtKB-KW"/>
</dbReference>
<evidence type="ECO:0000256" key="4">
    <source>
        <dbReference type="ARBA" id="ARBA00022723"/>
    </source>
</evidence>
<keyword evidence="9" id="KW-0472">Membrane</keyword>
<dbReference type="Gene3D" id="1.10.630.10">
    <property type="entry name" value="Cytochrome P450"/>
    <property type="match status" value="1"/>
</dbReference>
<evidence type="ECO:0000256" key="2">
    <source>
        <dbReference type="ARBA" id="ARBA00010617"/>
    </source>
</evidence>
<feature type="transmembrane region" description="Helical" evidence="9">
    <location>
        <begin position="23"/>
        <end position="41"/>
    </location>
</feature>
<evidence type="ECO:0000256" key="7">
    <source>
        <dbReference type="ARBA" id="ARBA00023033"/>
    </source>
</evidence>
<evidence type="ECO:0000256" key="3">
    <source>
        <dbReference type="ARBA" id="ARBA00022617"/>
    </source>
</evidence>
<evidence type="ECO:0000313" key="11">
    <source>
        <dbReference type="Proteomes" id="UP000192927"/>
    </source>
</evidence>
<dbReference type="CDD" id="cd00302">
    <property type="entry name" value="cytochrome_P450"/>
    <property type="match status" value="1"/>
</dbReference>
<keyword evidence="9" id="KW-0812">Transmembrane</keyword>
<evidence type="ECO:0000256" key="1">
    <source>
        <dbReference type="ARBA" id="ARBA00001971"/>
    </source>
</evidence>
<keyword evidence="7" id="KW-0503">Monooxygenase</keyword>